<dbReference type="EMBL" id="AVCI01000005">
    <property type="protein sequence ID" value="KFN43601.1"/>
    <property type="molecule type" value="Genomic_DNA"/>
</dbReference>
<dbReference type="eggNOG" id="COG1418">
    <property type="taxonomic scope" value="Bacteria"/>
</dbReference>
<keyword evidence="2" id="KW-1185">Reference proteome</keyword>
<evidence type="ECO:0000313" key="2">
    <source>
        <dbReference type="Proteomes" id="UP000029385"/>
    </source>
</evidence>
<evidence type="ECO:0000313" key="1">
    <source>
        <dbReference type="EMBL" id="KFN43601.1"/>
    </source>
</evidence>
<proteinExistence type="predicted"/>
<sequence length="209" mass="23267">MPPSRKHEEARNHERRQVAAEAARLMATTGLRDFQQAKLKAAHRLGISNEASLPRNAEIEAQLRDYQRLFQGQQQPQELHARRAAAIDAMIFFERFQPRLVGPVLEGTADAHSPVSLHLFAEDADTVARHLIDAGIPALPQSRRLRLDRERESDFPVWSFSVDDLAFELTVLPPALLRQAPLGPLDDKPMPRATLAALRTLLAGEASGP</sequence>
<dbReference type="PATRIC" id="fig|1121015.4.peg.1489"/>
<accession>A0A091AVY0</accession>
<name>A0A091AVY0_9GAMM</name>
<dbReference type="AlphaFoldDB" id="A0A091AVY0"/>
<dbReference type="OrthoDB" id="5294130at2"/>
<protein>
    <submittedName>
        <fullName evidence="1">Uncharacterized protein</fullName>
    </submittedName>
</protein>
<dbReference type="RefSeq" id="WP_022968466.1">
    <property type="nucleotide sequence ID" value="NZ_ATVD01000001.1"/>
</dbReference>
<dbReference type="STRING" id="1121015.GCA_000420545_00815"/>
<organism evidence="1 2">
    <name type="scientific">Arenimonas oryziterrae DSM 21050 = YC6267</name>
    <dbReference type="NCBI Taxonomy" id="1121015"/>
    <lineage>
        <taxon>Bacteria</taxon>
        <taxon>Pseudomonadati</taxon>
        <taxon>Pseudomonadota</taxon>
        <taxon>Gammaproteobacteria</taxon>
        <taxon>Lysobacterales</taxon>
        <taxon>Lysobacteraceae</taxon>
        <taxon>Arenimonas</taxon>
    </lineage>
</organism>
<reference evidence="1 2" key="1">
    <citation type="submission" date="2013-09" db="EMBL/GenBank/DDBJ databases">
        <title>Genome sequencing of Arenimonas oryziterrae.</title>
        <authorList>
            <person name="Chen F."/>
            <person name="Wang G."/>
        </authorList>
    </citation>
    <scope>NUCLEOTIDE SEQUENCE [LARGE SCALE GENOMIC DNA]</scope>
    <source>
        <strain evidence="1 2">YC6267</strain>
    </source>
</reference>
<gene>
    <name evidence="1" type="ORF">N789_10015</name>
</gene>
<comment type="caution">
    <text evidence="1">The sequence shown here is derived from an EMBL/GenBank/DDBJ whole genome shotgun (WGS) entry which is preliminary data.</text>
</comment>
<dbReference type="Proteomes" id="UP000029385">
    <property type="component" value="Unassembled WGS sequence"/>
</dbReference>